<dbReference type="PROSITE" id="PS50102">
    <property type="entry name" value="RRM"/>
    <property type="match status" value="1"/>
</dbReference>
<dbReference type="InterPro" id="IPR035979">
    <property type="entry name" value="RBD_domain_sf"/>
</dbReference>
<dbReference type="CDD" id="cd00590">
    <property type="entry name" value="RRM_SF"/>
    <property type="match status" value="1"/>
</dbReference>
<dbReference type="Proteomes" id="UP000242715">
    <property type="component" value="Unassembled WGS sequence"/>
</dbReference>
<evidence type="ECO:0000313" key="4">
    <source>
        <dbReference type="EMBL" id="GAU50167.1"/>
    </source>
</evidence>
<dbReference type="GO" id="GO:0003723">
    <property type="term" value="F:RNA binding"/>
    <property type="evidence" value="ECO:0007669"/>
    <property type="project" value="UniProtKB-UniRule"/>
</dbReference>
<feature type="region of interest" description="Disordered" evidence="2">
    <location>
        <begin position="206"/>
        <end position="254"/>
    </location>
</feature>
<sequence length="254" mass="28982">MGEDHEWKTLQRRRHNPKKLMPDIETYSRDSKVDSTRHTTYFFTDIPDSFGVKAMLNVFQNYGNIFGVVIPVKKDKGGKRFGFARFDNVGDARRFGLYLDTIIIGRDKISVNLSRFQRDRGGRHTNQKHEGNVQLNQLHDSHISSREHQKPRRNYEGNDKSYAHAVRHGGVKWQPADNNQVVGDFMGNNGKERELLALKEDNLLDQEENSDGPAFSSNACHMSRGGVDSRVFTSDVLDRGSQPNSLTPLSTEDY</sequence>
<keyword evidence="1" id="KW-0694">RNA-binding</keyword>
<keyword evidence="5" id="KW-1185">Reference proteome</keyword>
<dbReference type="EMBL" id="DF974702">
    <property type="protein sequence ID" value="GAU50167.1"/>
    <property type="molecule type" value="Genomic_DNA"/>
</dbReference>
<dbReference type="OrthoDB" id="1750209at2759"/>
<feature type="compositionally biased region" description="Basic and acidic residues" evidence="2">
    <location>
        <begin position="139"/>
        <end position="157"/>
    </location>
</feature>
<reference evidence="5" key="1">
    <citation type="journal article" date="2017" name="Front. Plant Sci.">
        <title>Climate Clever Clovers: New Paradigm to Reduce the Environmental Footprint of Ruminants by Breeding Low Methanogenic Forages Utilizing Haplotype Variation.</title>
        <authorList>
            <person name="Kaur P."/>
            <person name="Appels R."/>
            <person name="Bayer P.E."/>
            <person name="Keeble-Gagnere G."/>
            <person name="Wang J."/>
            <person name="Hirakawa H."/>
            <person name="Shirasawa K."/>
            <person name="Vercoe P."/>
            <person name="Stefanova K."/>
            <person name="Durmic Z."/>
            <person name="Nichols P."/>
            <person name="Revell C."/>
            <person name="Isobe S.N."/>
            <person name="Edwards D."/>
            <person name="Erskine W."/>
        </authorList>
    </citation>
    <scope>NUCLEOTIDE SEQUENCE [LARGE SCALE GENOMIC DNA]</scope>
    <source>
        <strain evidence="5">cv. Daliak</strain>
    </source>
</reference>
<evidence type="ECO:0000256" key="1">
    <source>
        <dbReference type="PROSITE-ProRule" id="PRU00176"/>
    </source>
</evidence>
<feature type="region of interest" description="Disordered" evidence="2">
    <location>
        <begin position="118"/>
        <end position="157"/>
    </location>
</feature>
<evidence type="ECO:0000256" key="2">
    <source>
        <dbReference type="SAM" id="MobiDB-lite"/>
    </source>
</evidence>
<organism evidence="4 5">
    <name type="scientific">Trifolium subterraneum</name>
    <name type="common">Subterranean clover</name>
    <dbReference type="NCBI Taxonomy" id="3900"/>
    <lineage>
        <taxon>Eukaryota</taxon>
        <taxon>Viridiplantae</taxon>
        <taxon>Streptophyta</taxon>
        <taxon>Embryophyta</taxon>
        <taxon>Tracheophyta</taxon>
        <taxon>Spermatophyta</taxon>
        <taxon>Magnoliopsida</taxon>
        <taxon>eudicotyledons</taxon>
        <taxon>Gunneridae</taxon>
        <taxon>Pentapetalae</taxon>
        <taxon>rosids</taxon>
        <taxon>fabids</taxon>
        <taxon>Fabales</taxon>
        <taxon>Fabaceae</taxon>
        <taxon>Papilionoideae</taxon>
        <taxon>50 kb inversion clade</taxon>
        <taxon>NPAAA clade</taxon>
        <taxon>Hologalegina</taxon>
        <taxon>IRL clade</taxon>
        <taxon>Trifolieae</taxon>
        <taxon>Trifolium</taxon>
    </lineage>
</organism>
<feature type="domain" description="RRM" evidence="3">
    <location>
        <begin position="39"/>
        <end position="116"/>
    </location>
</feature>
<dbReference type="InterPro" id="IPR000504">
    <property type="entry name" value="RRM_dom"/>
</dbReference>
<evidence type="ECO:0000259" key="3">
    <source>
        <dbReference type="PROSITE" id="PS50102"/>
    </source>
</evidence>
<name>A0A2Z6PTK2_TRISU</name>
<gene>
    <name evidence="4" type="ORF">TSUD_188410</name>
</gene>
<evidence type="ECO:0000313" key="5">
    <source>
        <dbReference type="Proteomes" id="UP000242715"/>
    </source>
</evidence>
<dbReference type="SUPFAM" id="SSF54928">
    <property type="entry name" value="RNA-binding domain, RBD"/>
    <property type="match status" value="1"/>
</dbReference>
<feature type="compositionally biased region" description="Polar residues" evidence="2">
    <location>
        <begin position="241"/>
        <end position="254"/>
    </location>
</feature>
<feature type="compositionally biased region" description="Basic and acidic residues" evidence="2">
    <location>
        <begin position="118"/>
        <end position="131"/>
    </location>
</feature>
<proteinExistence type="predicted"/>
<dbReference type="InterPro" id="IPR012677">
    <property type="entry name" value="Nucleotide-bd_a/b_plait_sf"/>
</dbReference>
<protein>
    <recommendedName>
        <fullName evidence="3">RRM domain-containing protein</fullName>
    </recommendedName>
</protein>
<dbReference type="Gene3D" id="3.30.70.330">
    <property type="match status" value="1"/>
</dbReference>
<accession>A0A2Z6PTK2</accession>
<dbReference type="AlphaFoldDB" id="A0A2Z6PTK2"/>